<dbReference type="PANTHER" id="PTHR47331">
    <property type="entry name" value="PHD-TYPE DOMAIN-CONTAINING PROTEIN"/>
    <property type="match status" value="1"/>
</dbReference>
<dbReference type="AlphaFoldDB" id="A0A4Y2CFL3"/>
<dbReference type="InterPro" id="IPR005312">
    <property type="entry name" value="DUF1759"/>
</dbReference>
<evidence type="ECO:0008006" key="3">
    <source>
        <dbReference type="Google" id="ProtNLM"/>
    </source>
</evidence>
<protein>
    <recommendedName>
        <fullName evidence="3">Peptidase aspartic putative domain-containing protein</fullName>
    </recommendedName>
</protein>
<dbReference type="PANTHER" id="PTHR47331:SF4">
    <property type="entry name" value="PEPTIDASE S1 DOMAIN-CONTAINING PROTEIN"/>
    <property type="match status" value="1"/>
</dbReference>
<comment type="caution">
    <text evidence="1">The sequence shown here is derived from an EMBL/GenBank/DDBJ whole genome shotgun (WGS) entry which is preliminary data.</text>
</comment>
<organism evidence="1 2">
    <name type="scientific">Araneus ventricosus</name>
    <name type="common">Orbweaver spider</name>
    <name type="synonym">Epeira ventricosa</name>
    <dbReference type="NCBI Taxonomy" id="182803"/>
    <lineage>
        <taxon>Eukaryota</taxon>
        <taxon>Metazoa</taxon>
        <taxon>Ecdysozoa</taxon>
        <taxon>Arthropoda</taxon>
        <taxon>Chelicerata</taxon>
        <taxon>Arachnida</taxon>
        <taxon>Araneae</taxon>
        <taxon>Araneomorphae</taxon>
        <taxon>Entelegynae</taxon>
        <taxon>Araneoidea</taxon>
        <taxon>Araneidae</taxon>
        <taxon>Araneus</taxon>
    </lineage>
</organism>
<evidence type="ECO:0000313" key="2">
    <source>
        <dbReference type="Proteomes" id="UP000499080"/>
    </source>
</evidence>
<accession>A0A4Y2CFL3</accession>
<name>A0A4Y2CFL3_ARAVE</name>
<proteinExistence type="predicted"/>
<dbReference type="Proteomes" id="UP000499080">
    <property type="component" value="Unassembled WGS sequence"/>
</dbReference>
<sequence length="598" mass="69008">METLVQLRGTYRDCFTKFIEKLEVFLKTEVDDSDLYVSRLSQLTEKYTKIQHLNNEILKLIQEKDRCTERDICNEIESSESYEDKFIYWKTKLERCISRADNGIDTQSVSESISNKRSFKLPKIELQKFDGSLKDWLSFWGLFKKIDGDSDIPNEDKYQYLIQSTLKGSRAREVVESFPPITEHYIENYTQAIECLKARFGREDVLVEVYVRELLSLVLNSVLKNEHKLPLIKLCDRIETQLRSLQMLGVTSDKYASMLYPLVESCLPLVFLRIWERHLSSITFKSDEKFNKLETLMKFLGKEIESEENINLAKSRFGLEHKTKKNQPMKSSFNRNKNIITGMELYSSVQSSATSKNSQCMFCDKNHSRAECSYAQGLPFEQRKSILIKKGGCFRCLKLNHISRTCRSKIKCLNCERLHHLLMCFNDQIQATKEISKPKPDNDIPVQDQTLTNISPTPHVLLQTLAVYLRGEKGKVKIRAIIDSASQRSYILNSTAQRLNYQPHRRESLRHSFFGGTSTEICHHDVYRAFLTDVSLTYNCNFEVLGQEAICATISPVADGSWMKELSENNIHLSDQRHVPIELLIGADVAGKLLTGGY</sequence>
<dbReference type="EMBL" id="BGPR01000186">
    <property type="protein sequence ID" value="GBM03009.1"/>
    <property type="molecule type" value="Genomic_DNA"/>
</dbReference>
<reference evidence="1 2" key="1">
    <citation type="journal article" date="2019" name="Sci. Rep.">
        <title>Orb-weaving spider Araneus ventricosus genome elucidates the spidroin gene catalogue.</title>
        <authorList>
            <person name="Kono N."/>
            <person name="Nakamura H."/>
            <person name="Ohtoshi R."/>
            <person name="Moran D.A.P."/>
            <person name="Shinohara A."/>
            <person name="Yoshida Y."/>
            <person name="Fujiwara M."/>
            <person name="Mori M."/>
            <person name="Tomita M."/>
            <person name="Arakawa K."/>
        </authorList>
    </citation>
    <scope>NUCLEOTIDE SEQUENCE [LARGE SCALE GENOMIC DNA]</scope>
</reference>
<dbReference type="Pfam" id="PF03564">
    <property type="entry name" value="DUF1759"/>
    <property type="match status" value="1"/>
</dbReference>
<keyword evidence="2" id="KW-1185">Reference proteome</keyword>
<gene>
    <name evidence="1" type="ORF">AVEN_14523_1</name>
</gene>
<evidence type="ECO:0000313" key="1">
    <source>
        <dbReference type="EMBL" id="GBM03009.1"/>
    </source>
</evidence>
<dbReference type="OrthoDB" id="6436159at2759"/>